<evidence type="ECO:0000259" key="15">
    <source>
        <dbReference type="SMART" id="SM00478"/>
    </source>
</evidence>
<dbReference type="EMBL" id="AAVT01000001">
    <property type="protein sequence ID" value="EAW32971.1"/>
    <property type="molecule type" value="Genomic_DNA"/>
</dbReference>
<evidence type="ECO:0000256" key="2">
    <source>
        <dbReference type="ARBA" id="ARBA00002933"/>
    </source>
</evidence>
<comment type="similarity">
    <text evidence="3 14">Belongs to the Nth/MutY family.</text>
</comment>
<keyword evidence="11" id="KW-0411">Iron-sulfur</keyword>
<dbReference type="NCBIfam" id="TIGR01084">
    <property type="entry name" value="mutY"/>
    <property type="match status" value="1"/>
</dbReference>
<dbReference type="Gene3D" id="1.10.340.30">
    <property type="entry name" value="Hypothetical protein, domain 2"/>
    <property type="match status" value="1"/>
</dbReference>
<dbReference type="GO" id="GO:0006284">
    <property type="term" value="P:base-excision repair"/>
    <property type="evidence" value="ECO:0007669"/>
    <property type="project" value="UniProtKB-UniRule"/>
</dbReference>
<dbReference type="InterPro" id="IPR029119">
    <property type="entry name" value="MutY_C"/>
</dbReference>
<dbReference type="eggNOG" id="COG1194">
    <property type="taxonomic scope" value="Bacteria"/>
</dbReference>
<dbReference type="PANTHER" id="PTHR42944">
    <property type="entry name" value="ADENINE DNA GLYCOSYLASE"/>
    <property type="match status" value="1"/>
</dbReference>
<protein>
    <recommendedName>
        <fullName evidence="5 14">Adenine DNA glycosylase</fullName>
        <ecNumber evidence="4 14">3.2.2.31</ecNumber>
    </recommendedName>
</protein>
<dbReference type="CDD" id="cd00056">
    <property type="entry name" value="ENDO3c"/>
    <property type="match status" value="1"/>
</dbReference>
<dbReference type="InterPro" id="IPR005760">
    <property type="entry name" value="A/G_AdeGlyc_MutY"/>
</dbReference>
<evidence type="ECO:0000256" key="11">
    <source>
        <dbReference type="ARBA" id="ARBA00023014"/>
    </source>
</evidence>
<evidence type="ECO:0000256" key="8">
    <source>
        <dbReference type="ARBA" id="ARBA00022763"/>
    </source>
</evidence>
<dbReference type="InterPro" id="IPR004035">
    <property type="entry name" value="Endouclease-III_FeS-bd_BS"/>
</dbReference>
<evidence type="ECO:0000256" key="12">
    <source>
        <dbReference type="ARBA" id="ARBA00023204"/>
    </source>
</evidence>
<dbReference type="PROSITE" id="PS00764">
    <property type="entry name" value="ENDONUCLEASE_III_1"/>
    <property type="match status" value="1"/>
</dbReference>
<reference evidence="16 17" key="1">
    <citation type="journal article" date="2010" name="J. Bacteriol.">
        <title>Genome sequence of the oligotrophic marine Gammaproteobacterium HTCC2143, isolated from the Oregon Coast.</title>
        <authorList>
            <person name="Oh H.M."/>
            <person name="Kang I."/>
            <person name="Ferriera S."/>
            <person name="Giovannoni S.J."/>
            <person name="Cho J.C."/>
        </authorList>
    </citation>
    <scope>NUCLEOTIDE SEQUENCE [LARGE SCALE GENOMIC DNA]</scope>
    <source>
        <strain evidence="16 17">HTCC2143</strain>
    </source>
</reference>
<dbReference type="GO" id="GO:0046872">
    <property type="term" value="F:metal ion binding"/>
    <property type="evidence" value="ECO:0007669"/>
    <property type="project" value="UniProtKB-UniRule"/>
</dbReference>
<dbReference type="InterPro" id="IPR011257">
    <property type="entry name" value="DNA_glycosylase"/>
</dbReference>
<dbReference type="GO" id="GO:0000701">
    <property type="term" value="F:purine-specific mismatch base pair DNA N-glycosylase activity"/>
    <property type="evidence" value="ECO:0007669"/>
    <property type="project" value="UniProtKB-EC"/>
</dbReference>
<comment type="function">
    <text evidence="2">Adenine glycosylase active on G-A mispairs. MutY also corrects error-prone DNA synthesis past GO lesions which are due to the oxidatively damaged form of guanine: 7,8-dihydro-8-oxoguanine (8-oxo-dGTP).</text>
</comment>
<dbReference type="InterPro" id="IPR023170">
    <property type="entry name" value="HhH_base_excis_C"/>
</dbReference>
<dbReference type="STRING" id="247633.GP2143_16986"/>
<dbReference type="EC" id="3.2.2.31" evidence="4 14"/>
<evidence type="ECO:0000256" key="7">
    <source>
        <dbReference type="ARBA" id="ARBA00022723"/>
    </source>
</evidence>
<evidence type="ECO:0000256" key="6">
    <source>
        <dbReference type="ARBA" id="ARBA00022485"/>
    </source>
</evidence>
<evidence type="ECO:0000313" key="16">
    <source>
        <dbReference type="EMBL" id="EAW32971.1"/>
    </source>
</evidence>
<dbReference type="NCBIfam" id="NF008132">
    <property type="entry name" value="PRK10880.1"/>
    <property type="match status" value="1"/>
</dbReference>
<evidence type="ECO:0000256" key="4">
    <source>
        <dbReference type="ARBA" id="ARBA00012045"/>
    </source>
</evidence>
<evidence type="ECO:0000256" key="1">
    <source>
        <dbReference type="ARBA" id="ARBA00000843"/>
    </source>
</evidence>
<dbReference type="AlphaFoldDB" id="A0YA17"/>
<keyword evidence="7" id="KW-0479">Metal-binding</keyword>
<dbReference type="Pfam" id="PF00633">
    <property type="entry name" value="HHH"/>
    <property type="match status" value="1"/>
</dbReference>
<keyword evidence="9" id="KW-0378">Hydrolase</keyword>
<dbReference type="PROSITE" id="PS01155">
    <property type="entry name" value="ENDONUCLEASE_III_2"/>
    <property type="match status" value="1"/>
</dbReference>
<organism evidence="16 17">
    <name type="scientific">marine gamma proteobacterium HTCC2143</name>
    <dbReference type="NCBI Taxonomy" id="247633"/>
    <lineage>
        <taxon>Bacteria</taxon>
        <taxon>Pseudomonadati</taxon>
        <taxon>Pseudomonadota</taxon>
        <taxon>Gammaproteobacteria</taxon>
        <taxon>Cellvibrionales</taxon>
        <taxon>Spongiibacteraceae</taxon>
        <taxon>BD1-7 clade</taxon>
    </lineage>
</organism>
<dbReference type="InterPro" id="IPR044298">
    <property type="entry name" value="MIG/MutY"/>
</dbReference>
<dbReference type="InterPro" id="IPR015797">
    <property type="entry name" value="NUDIX_hydrolase-like_dom_sf"/>
</dbReference>
<comment type="catalytic activity">
    <reaction evidence="1 14">
        <text>Hydrolyzes free adenine bases from 7,8-dihydro-8-oxoguanine:adenine mismatched double-stranded DNA, leaving an apurinic site.</text>
        <dbReference type="EC" id="3.2.2.31"/>
    </reaction>
</comment>
<dbReference type="SUPFAM" id="SSF55811">
    <property type="entry name" value="Nudix"/>
    <property type="match status" value="1"/>
</dbReference>
<evidence type="ECO:0000313" key="17">
    <source>
        <dbReference type="Proteomes" id="UP000004931"/>
    </source>
</evidence>
<dbReference type="GO" id="GO:0032357">
    <property type="term" value="F:oxidized purine DNA binding"/>
    <property type="evidence" value="ECO:0007669"/>
    <property type="project" value="TreeGrafter"/>
</dbReference>
<dbReference type="SUPFAM" id="SSF48150">
    <property type="entry name" value="DNA-glycosylase"/>
    <property type="match status" value="1"/>
</dbReference>
<proteinExistence type="inferred from homology"/>
<dbReference type="Proteomes" id="UP000004931">
    <property type="component" value="Unassembled WGS sequence"/>
</dbReference>
<dbReference type="Gene3D" id="3.90.79.10">
    <property type="entry name" value="Nucleoside Triphosphate Pyrophosphohydrolase"/>
    <property type="match status" value="1"/>
</dbReference>
<comment type="caution">
    <text evidence="16">The sequence shown here is derived from an EMBL/GenBank/DDBJ whole genome shotgun (WGS) entry which is preliminary data.</text>
</comment>
<evidence type="ECO:0000256" key="3">
    <source>
        <dbReference type="ARBA" id="ARBA00008343"/>
    </source>
</evidence>
<keyword evidence="13 14" id="KW-0326">Glycosidase</keyword>
<dbReference type="GO" id="GO:0006298">
    <property type="term" value="P:mismatch repair"/>
    <property type="evidence" value="ECO:0007669"/>
    <property type="project" value="TreeGrafter"/>
</dbReference>
<keyword evidence="10 14" id="KW-0408">Iron</keyword>
<dbReference type="Pfam" id="PF14815">
    <property type="entry name" value="NUDIX_4"/>
    <property type="match status" value="1"/>
</dbReference>
<dbReference type="FunFam" id="1.10.340.30:FF:000002">
    <property type="entry name" value="Adenine DNA glycosylase"/>
    <property type="match status" value="1"/>
</dbReference>
<evidence type="ECO:0000256" key="10">
    <source>
        <dbReference type="ARBA" id="ARBA00023004"/>
    </source>
</evidence>
<dbReference type="InterPro" id="IPR004036">
    <property type="entry name" value="Endonuclease-III-like_CS2"/>
</dbReference>
<evidence type="ECO:0000256" key="14">
    <source>
        <dbReference type="RuleBase" id="RU365096"/>
    </source>
</evidence>
<sequence>MTSKPIHLPKYAEIAISERVLDWFAHSGRKDLPWQKDINPYRVWVSEIMLQQTQVSTVIPYFQQFMLELPDIDTLAEASDDQVMHLWTGLGYYTRARNLHKTAQIISQQHLGIFPDTVDSLVELPGIGRSTAGAIVSIAHKKPAAILDGNVKRVLARHQAIDGWPGKTQVLRELWLLAETCTPSKQVADYSQAMMDLGATLCTRSKPACTLCPLTQDCIARQQGKTGDYPGKKPKKIMPIKPTRMLLIRNQDNEILLEKRPPTGIWGGLWAFPQVDIHTDIHQYCFDNYGLEDSTIEHWQTYRHTFSHYHLEISPTVVQLQKANLPTMHTMEPNRMLWYNLTQPPKIGLAAPIKKLIDTLSNS</sequence>
<dbReference type="GO" id="GO:0035485">
    <property type="term" value="F:adenine/guanine mispair binding"/>
    <property type="evidence" value="ECO:0007669"/>
    <property type="project" value="TreeGrafter"/>
</dbReference>
<feature type="domain" description="HhH-GPD" evidence="15">
    <location>
        <begin position="49"/>
        <end position="200"/>
    </location>
</feature>
<dbReference type="GO" id="GO:0051539">
    <property type="term" value="F:4 iron, 4 sulfur cluster binding"/>
    <property type="evidence" value="ECO:0007669"/>
    <property type="project" value="UniProtKB-UniRule"/>
</dbReference>
<dbReference type="CDD" id="cd03431">
    <property type="entry name" value="NUDIX_DNA_Glycosylase_C-MutY"/>
    <property type="match status" value="1"/>
</dbReference>
<dbReference type="OrthoDB" id="9802365at2"/>
<keyword evidence="8 14" id="KW-0227">DNA damage</keyword>
<name>A0YA17_9GAMM</name>
<accession>A0YA17</accession>
<dbReference type="SMART" id="SM00478">
    <property type="entry name" value="ENDO3c"/>
    <property type="match status" value="1"/>
</dbReference>
<evidence type="ECO:0000256" key="9">
    <source>
        <dbReference type="ARBA" id="ARBA00022801"/>
    </source>
</evidence>
<evidence type="ECO:0000256" key="5">
    <source>
        <dbReference type="ARBA" id="ARBA00022023"/>
    </source>
</evidence>
<dbReference type="InterPro" id="IPR003265">
    <property type="entry name" value="HhH-GPD_domain"/>
</dbReference>
<dbReference type="Pfam" id="PF00730">
    <property type="entry name" value="HhH-GPD"/>
    <property type="match status" value="1"/>
</dbReference>
<keyword evidence="6" id="KW-0004">4Fe-4S</keyword>
<gene>
    <name evidence="16" type="ORF">GP2143_16986</name>
</gene>
<comment type="cofactor">
    <cofactor evidence="14">
        <name>[4Fe-4S] cluster</name>
        <dbReference type="ChEBI" id="CHEBI:49883"/>
    </cofactor>
    <text evidence="14">Binds 1 [4Fe-4S] cluster.</text>
</comment>
<keyword evidence="17" id="KW-1185">Reference proteome</keyword>
<keyword evidence="12" id="KW-0234">DNA repair</keyword>
<dbReference type="Gene3D" id="1.10.1670.10">
    <property type="entry name" value="Helix-hairpin-Helix base-excision DNA repair enzymes (C-terminal)"/>
    <property type="match status" value="1"/>
</dbReference>
<dbReference type="GO" id="GO:0034039">
    <property type="term" value="F:8-oxo-7,8-dihydroguanine DNA N-glycosylase activity"/>
    <property type="evidence" value="ECO:0007669"/>
    <property type="project" value="TreeGrafter"/>
</dbReference>
<evidence type="ECO:0000256" key="13">
    <source>
        <dbReference type="ARBA" id="ARBA00023295"/>
    </source>
</evidence>
<dbReference type="InterPro" id="IPR000445">
    <property type="entry name" value="HhH_motif"/>
</dbReference>
<dbReference type="PANTHER" id="PTHR42944:SF1">
    <property type="entry name" value="ADENINE DNA GLYCOSYLASE"/>
    <property type="match status" value="1"/>
</dbReference>